<dbReference type="Gene3D" id="3.30.559.30">
    <property type="entry name" value="Nonribosomal peptide synthetase, condensation domain"/>
    <property type="match status" value="6"/>
</dbReference>
<evidence type="ECO:0000256" key="6">
    <source>
        <dbReference type="ARBA" id="ARBA00029454"/>
    </source>
</evidence>
<dbReference type="PROSITE" id="PS00012">
    <property type="entry name" value="PHOSPHOPANTETHEINE"/>
    <property type="match status" value="4"/>
</dbReference>
<dbReference type="PROSITE" id="PS00455">
    <property type="entry name" value="AMP_BINDING"/>
    <property type="match status" value="1"/>
</dbReference>
<dbReference type="Pfam" id="PF00501">
    <property type="entry name" value="AMP-binding"/>
    <property type="match status" value="3"/>
</dbReference>
<evidence type="ECO:0000256" key="3">
    <source>
        <dbReference type="ARBA" id="ARBA00022553"/>
    </source>
</evidence>
<accession>A0A9W9JWP4</accession>
<dbReference type="RefSeq" id="XP_056507667.1">
    <property type="nucleotide sequence ID" value="XM_056659374.1"/>
</dbReference>
<dbReference type="InterPro" id="IPR009081">
    <property type="entry name" value="PP-bd_ACP"/>
</dbReference>
<feature type="domain" description="Carrier" evidence="9">
    <location>
        <begin position="2323"/>
        <end position="2396"/>
    </location>
</feature>
<dbReference type="SUPFAM" id="SSF47336">
    <property type="entry name" value="ACP-like"/>
    <property type="match status" value="5"/>
</dbReference>
<dbReference type="SMART" id="SM00823">
    <property type="entry name" value="PKS_PP"/>
    <property type="match status" value="4"/>
</dbReference>
<evidence type="ECO:0000256" key="7">
    <source>
        <dbReference type="ARBA" id="ARBA00067294"/>
    </source>
</evidence>
<evidence type="ECO:0000259" key="9">
    <source>
        <dbReference type="PROSITE" id="PS50075"/>
    </source>
</evidence>
<dbReference type="GO" id="GO:0043041">
    <property type="term" value="P:amino acid activation for nonribosomal peptide biosynthetic process"/>
    <property type="evidence" value="ECO:0007669"/>
    <property type="project" value="TreeGrafter"/>
</dbReference>
<dbReference type="GO" id="GO:0031169">
    <property type="term" value="P:ferrichrome biosynthetic process"/>
    <property type="evidence" value="ECO:0007669"/>
    <property type="project" value="UniProtKB-ARBA"/>
</dbReference>
<dbReference type="GO" id="GO:0010106">
    <property type="term" value="P:cellular response to iron ion starvation"/>
    <property type="evidence" value="ECO:0007669"/>
    <property type="project" value="UniProtKB-ARBA"/>
</dbReference>
<proteinExistence type="inferred from homology"/>
<evidence type="ECO:0000256" key="2">
    <source>
        <dbReference type="ARBA" id="ARBA00022450"/>
    </source>
</evidence>
<keyword evidence="4" id="KW-0436">Ligase</keyword>
<dbReference type="Pfam" id="PF00668">
    <property type="entry name" value="Condensation"/>
    <property type="match status" value="6"/>
</dbReference>
<comment type="caution">
    <text evidence="10">The sequence shown here is derived from an EMBL/GenBank/DDBJ whole genome shotgun (WGS) entry which is preliminary data.</text>
</comment>
<dbReference type="Gene3D" id="3.30.300.30">
    <property type="match status" value="3"/>
</dbReference>
<evidence type="ECO:0000313" key="10">
    <source>
        <dbReference type="EMBL" id="KAJ5084270.1"/>
    </source>
</evidence>
<dbReference type="Proteomes" id="UP001141434">
    <property type="component" value="Unassembled WGS sequence"/>
</dbReference>
<dbReference type="OrthoDB" id="416786at2759"/>
<evidence type="ECO:0000256" key="5">
    <source>
        <dbReference type="ARBA" id="ARBA00022737"/>
    </source>
</evidence>
<keyword evidence="3" id="KW-0597">Phosphoprotein</keyword>
<evidence type="ECO:0000256" key="1">
    <source>
        <dbReference type="ARBA" id="ARBA00004924"/>
    </source>
</evidence>
<comment type="similarity">
    <text evidence="6">Belongs to the NRP synthetase family.</text>
</comment>
<dbReference type="Gene3D" id="1.10.1200.10">
    <property type="entry name" value="ACP-like"/>
    <property type="match status" value="5"/>
</dbReference>
<dbReference type="GeneID" id="81398543"/>
<organism evidence="10 11">
    <name type="scientific">Penicillium alfredii</name>
    <dbReference type="NCBI Taxonomy" id="1506179"/>
    <lineage>
        <taxon>Eukaryota</taxon>
        <taxon>Fungi</taxon>
        <taxon>Dikarya</taxon>
        <taxon>Ascomycota</taxon>
        <taxon>Pezizomycotina</taxon>
        <taxon>Eurotiomycetes</taxon>
        <taxon>Eurotiomycetidae</taxon>
        <taxon>Eurotiales</taxon>
        <taxon>Aspergillaceae</taxon>
        <taxon>Penicillium</taxon>
    </lineage>
</organism>
<dbReference type="InterPro" id="IPR036736">
    <property type="entry name" value="ACP-like_sf"/>
</dbReference>
<feature type="domain" description="Carrier" evidence="9">
    <location>
        <begin position="3396"/>
        <end position="3473"/>
    </location>
</feature>
<reference evidence="10" key="1">
    <citation type="submission" date="2022-11" db="EMBL/GenBank/DDBJ databases">
        <authorList>
            <person name="Petersen C."/>
        </authorList>
    </citation>
    <scope>NUCLEOTIDE SEQUENCE</scope>
    <source>
        <strain evidence="10">IBT 34128</strain>
    </source>
</reference>
<dbReference type="EMBL" id="JAPMSZ010000011">
    <property type="protein sequence ID" value="KAJ5084270.1"/>
    <property type="molecule type" value="Genomic_DNA"/>
</dbReference>
<comment type="pathway">
    <text evidence="1">Siderophore biosynthesis.</text>
</comment>
<dbReference type="PANTHER" id="PTHR45527:SF1">
    <property type="entry name" value="FATTY ACID SYNTHASE"/>
    <property type="match status" value="1"/>
</dbReference>
<name>A0A9W9JWP4_9EURO</name>
<protein>
    <recommendedName>
        <fullName evidence="7">Nonribosomal peptide synthetase sidC</fullName>
    </recommendedName>
    <alternativeName>
        <fullName evidence="8">Siderophore peptide synthetase C</fullName>
    </alternativeName>
</protein>
<dbReference type="CDD" id="cd05918">
    <property type="entry name" value="A_NRPS_SidN3_like"/>
    <property type="match status" value="2"/>
</dbReference>
<dbReference type="GO" id="GO:0005737">
    <property type="term" value="C:cytoplasm"/>
    <property type="evidence" value="ECO:0007669"/>
    <property type="project" value="TreeGrafter"/>
</dbReference>
<dbReference type="CDD" id="cd19542">
    <property type="entry name" value="CT_NRPS-like"/>
    <property type="match status" value="3"/>
</dbReference>
<dbReference type="FunFam" id="3.40.50.980:FF:000001">
    <property type="entry name" value="Non-ribosomal peptide synthetase"/>
    <property type="match status" value="1"/>
</dbReference>
<dbReference type="InterPro" id="IPR006162">
    <property type="entry name" value="Ppantetheine_attach_site"/>
</dbReference>
<evidence type="ECO:0000313" key="11">
    <source>
        <dbReference type="Proteomes" id="UP001141434"/>
    </source>
</evidence>
<dbReference type="NCBIfam" id="NF003417">
    <property type="entry name" value="PRK04813.1"/>
    <property type="match status" value="3"/>
</dbReference>
<feature type="domain" description="Carrier" evidence="9">
    <location>
        <begin position="4508"/>
        <end position="4584"/>
    </location>
</feature>
<dbReference type="PANTHER" id="PTHR45527">
    <property type="entry name" value="NONRIBOSOMAL PEPTIDE SYNTHETASE"/>
    <property type="match status" value="1"/>
</dbReference>
<dbReference type="Pfam" id="PF13193">
    <property type="entry name" value="AMP-binding_C"/>
    <property type="match status" value="1"/>
</dbReference>
<keyword evidence="11" id="KW-1185">Reference proteome</keyword>
<feature type="domain" description="Carrier" evidence="9">
    <location>
        <begin position="1759"/>
        <end position="1836"/>
    </location>
</feature>
<dbReference type="InterPro" id="IPR000873">
    <property type="entry name" value="AMP-dep_synth/lig_dom"/>
</dbReference>
<dbReference type="Gene3D" id="3.30.559.10">
    <property type="entry name" value="Chloramphenicol acetyltransferase-like domain"/>
    <property type="match status" value="6"/>
</dbReference>
<gene>
    <name evidence="10" type="ORF">NUU61_008849</name>
</gene>
<feature type="domain" description="Carrier" evidence="9">
    <location>
        <begin position="3961"/>
        <end position="4034"/>
    </location>
</feature>
<dbReference type="PROSITE" id="PS50075">
    <property type="entry name" value="CARRIER"/>
    <property type="match status" value="5"/>
</dbReference>
<dbReference type="SUPFAM" id="SSF56801">
    <property type="entry name" value="Acetyl-CoA synthetase-like"/>
    <property type="match status" value="3"/>
</dbReference>
<dbReference type="InterPro" id="IPR045851">
    <property type="entry name" value="AMP-bd_C_sf"/>
</dbReference>
<dbReference type="InterPro" id="IPR010071">
    <property type="entry name" value="AA_adenyl_dom"/>
</dbReference>
<dbReference type="InterPro" id="IPR023213">
    <property type="entry name" value="CAT-like_dom_sf"/>
</dbReference>
<dbReference type="SMART" id="SM01294">
    <property type="entry name" value="PKS_PP_betabranch"/>
    <property type="match status" value="1"/>
</dbReference>
<dbReference type="NCBIfam" id="TIGR01733">
    <property type="entry name" value="AA-adenyl-dom"/>
    <property type="match status" value="2"/>
</dbReference>
<dbReference type="InterPro" id="IPR020845">
    <property type="entry name" value="AMP-binding_CS"/>
</dbReference>
<keyword evidence="2" id="KW-0596">Phosphopantetheine</keyword>
<sequence length="5101" mass="564201">MDRFTPFPAVTREDGDVLAPAVIPWQVDAVPIPSECLALSWAIILRAFTTDETPVFLLNGAPVKADPSAETIQQATLDEVSARSAKYTAVVTEAHLSSSVEPLPTLLWTLDFATQSGALHSAGGMDDSFLHQLGRQLRQIVNQQVSRAGIHLELPVSELPALSIANPSPRTLPGPPLLHELALGQSQSAGHAIEFLAADGNIRCLSYHALDRLSSKLAAEIVAASAAVANDAKKKVVPVLLPQSVELYISWLGILKSGAAFCPLNIDAPLDRIEFILQDVAASVVITQDALAAKIPQDERLAVLTVDELAIKDGKTIEPRVEQGTSSDLAYVMYTSGSTGRPKGVGVSHLAATQSLLAHNDLIPPFERFLQFASPTFDVSVFEVFFPFMRGATLIGAEREHMLLDISHVMTEMRVDAAELTPTVAGELLRTRAAAPSLRVLLTIGEMLTQHVVDEFGQSHSADSLLHGMYGPTEAAIHCTAATHFQAQSRVNLIGKPFQTVSAYIMSLESEEGSPTGEPQALPLGQIGELVVGGPQLADGYINRPEENAKAFIQSTSHGRLYRTGDKARMLPTGEIECFGRISSGQVKLRGQRIELGEIEHVICRAPDVRAAVAIVSGGSLIAFVLVNDKGTTDSKLRDACRQLLPRFMVPGEFVLVNQFPQLPSGKIDRKGLEADFLRHRAAAPAVDQEPFRDELEETIVSCAADVIGRQPSSTESLVAAGLDSLAAIRLASHLLDAGICLDVGKLLAADCVEEIWHVAKDLETSQVAEDKYEGLQTIRQLVADAGSTRVESLGLGSEVTAVEPCSHIQQAMILETARDQKAYCNWVELQFEPSINLAAAKNAFMKVVDRYDILRSGFVEIGLKDHAYGRFTWNLSSDNVFHECEEFDYDVSLSADQDLLNPVRVQFRTGREKLHVLVHIHHSIYDGWSWQLILKELHGILLGEELVQRPAYHIVTDFFIEYKMGESAKEASTFWRDQLQGSSPANFPNFHGRLDVLPGTEETTRMLEVPMSKLNEVSHVLRVSRQTIFQAAFCYVLASYLGTGDVVFGTVFSGRTLPVKGIETVLGPCIRTLPTRMDLDKMQDVTDLFLAIQNLNHKSLEHGSLPLQDIKKASGIGLDQSLFDSALVWQESIWSNENHSNLFHEVGAAEFLEFALLLEFEPQEIGIHAKATYQRSVLSQEQANILLEQVDCVASILLNSPDLSIPQIPCHLPPSTLSLHRATFEKQTNPPRLSSSVDAIASVDPGRTAVEFMLPQEPGSNVSKSERVTYGQLQARANRLAHHLLDMGVAKSDLVAIILDKSLEFYVCMLAVVKVGAGLVPLTLQDSFQTLQSTLTAARPKFCIVSPLTESMFTLDSLEFMHVIGLPDFEVDSYHSNPTTTNEGSDVAYTETRPTGNGFTEHQFISYHNLQTNIDVLMDLFPTFPESKILQAAPQASGASIFETFFAWQKGMTLCSTPDNFLTQNARQAIAAMGVTHLHITPTMASHLEPQDVPTVQHLLASGEALTAKVHRDWAGRGLHQGYLNRGLTNVCTFYKGVEASTLTANVGRPLNNTSAMIAADQEPFHPLPRGAVGEICFGGDQVGHASLDKESSTAGRFVDHPELGKVYRTGQFGRILPNGSLILQRRDQVKLNGQHIVLEEVDRALISSELVQNSVSMVLNNPISSQQCLVAFWIPSAHARQSTGSLRFDSVVNDLSKKLSSRLSSHMVPSLLVPMEEIPMTETYRTDYSELQRKIEQMTPEQLRLFSPAVEAHENDENLSDLEKTIAVALSEVTGVDQRNIRRQTSFYKLGLDSLSAISFSRRLQELGCERLAVSTILRYSSVAQLAEVVPSMATRNQPKEYMQQLPGAFDKSWILQVENELRTSGKEARNVYPCTPLQEAMLAAESDSHSAYFNHLLLRVHVDIKTLKTAWIQMLQRHDILRTCFRPTTDQHFAYAQVVLDSANLPWTHAETSTFELDQDVNRSKSKFEGQSPVNGELPYSLVLFTDSAAQKAHLLLSIHHALYDGEGIMQLLHELELFISGNNLPEITPFYRFIGYMLSANSETSDEYWDRYLSGVSPSLLSMPKEAKNLANESVSQQIHIQVSGPFDSFKQRCKDLSVAPLNVFHAAWARLLSLYANTSDVCFGNVFGCRTIPLDGADQIVGPCFNTLPVRVKFSSTATNRDIMGSSQRSNNEILPHQLSPLRRIQRRTFNDGSHLFDTLVVLQNRSTQLDSSVWELLRDEGNMGFPLVCEIVPDDTENNIHICLHFQTSYIAHDVAKKIAHDFVALVDHTTQYPSAQASDQRPLGADIPRIFKGRDPRKSNAVNYVSTTTQISRPWSHQEEAVRDILCKFSEFNPEAVSQETTIFQLGLDSINAVQISATLRDLGYKVSAGDLLEAASIESIASLLTSSEKSVKEDEFDFSAFENEYLQSTSEQLGISRKAVQSLRPCTPIQNGMLAMFTHSHGDIYFNRMTLKFSVPLNKGLLKEAWSRVMAQHEMLRTGFVQLRNQQYPFAMVTYHEGIELPWYEARDTAADAVNLQEKHVLENLHQPPWKIDVESCETVKEIHFSALHAIYDAQSLTSIFSDVSAVYEGKTLAKPPSITATLGPILIESRAQNDEAQAFWQGLATEVHSCKFPDLHPIRTEKKKLLVGSIRCSQSRRALEDACRDIGVTLQAAGQAAWARLLAAYTGELNVVFGTVLSGRNLSAAAQEAVFPCLVTVPSPLHIEGTNRDLLSRTLKMNASLLNNQFTPLSQIQRWMGSDEPLFDTLFVYQKFTSKKEDSQHWEVFDEETKIDYPVSLELIPHSTDLEVRINYKSDVLPEEQAKILLEQYERFLENTVFSADSSSEDYSSVGSRLLSVSQAKDETIPSSVSLLHQFVENNAQNLPGKTAFEFAFGSSAENLQKKTWTYRELNENGNRIAHFLQTKGTLPGGMVAICFDKCPEASMAILGILKAGCAYVAIDPTAPISRKQFILEDSGTQLLLSHLPKKAELEGLSGVEIQTLDEPGLLDGLSVARPLLSRAIEPNDTCYCLYTSGTTGTPKGCEITHGNAVQAMLAFQRLFSGHWNEDSRWLQFASFHFDVSVLEQYWSWSVGICVTSCPRDLLFEDLPGTIQKLQITHIDLTPSLARLVHPDEVPSLCQGVFITGGEQLKQEILDAWGRHGVIYNGYGPTEVTIGCTMLPRMSAKDKPSNIGPQFDNVGSYVFRPGSSTPVLRGGIGELCVSGPLVGKGYLNRAELTKERFQSLPGSGDRIYRTGDLVRILHDGSFQFLGRIDDQVKLRGQRLEIGEINEVMKQATPELNEVATLVIKHPKQSKDQLVSFVTRVTDDKTLRGVKVHSSEEDRKLLSTIKTACHAHLPGYMVPTHIIPMSLFPLSANNKADMKVLKSIYQDLSLEDIQKLTSMSVNRTTDSAQEQSIISILAKFVGSTDQTISSWSSIYELGLDSISVIAFSRSLREAGFPQAQPSLIMKHPTITGMASALQMSTTASDSLETLHKNSKQAIEAFEHKHFASLVENIGISDEDIERIAPCTPLQEGIIYHFLSSDTPLYCSSFTFELRSSVNLEALQAAWIQTQKEVQMLRARFSPSPDGYAQVILKKDRLPWFSTTVDSEESIETARQQQTQQWISNLDGLSTISWEIGVIICPGKSLMFLNIFHALYDGNSLVLLLELAARNYLNQEQTSPQAPNFLDVLHLGPLCKDPSAKAFWTEHLAGCQNRALAGMHHESTSSILQKTQINVTEHLDHLRKSLNVTEQAVLHACWLLTLQQHYSFVPPLGIIASGRTIDVPGIGDTIGPLFNTIPSNVQFRGLETWSDVARRCHEYHVSTIPFQYSALRDIVKWLGKNSDERLFDSLFVFQRETTDIESVTEALWHPLDSEAQHEYPLAFEIVRNGTKSLTVTVAAKSHVLSSDAAQQILSSFERHLSEFAQNPDRELPQTNGILPREEVQTNGEIVEPQQHLNSSAKSEDSGFQWTTQAYTIRDVIATLAGVEPQTVSEQTSIFEVGLDSIDAIKLSSRLGKSGIKIPVSAIMRHRTVKAMTEQLGTATHHEQNGTTALLDQTEKSLSQFLASECLVPEDANRILPATPIQEAMVAEMVASGYQHYYNHEILQLEPDASIEKLQEAWRAVVKANPILRTSFVEVSDPKISASYAQIVHSEDHFDFQSVTLHGASVDTIIEKQRARILTDLAGRPPMTVTVVVDGDARYLVLSISHALYDGWSIHLLHEDVAKFYAGQTCHRPSPDAVLEQIIASSGDRALRFWRATLSNFVPKSFPAGEHSVKDSDLVHRTERLLSVPLRKAEAFCKQHGVTVQSLLVSCWSLVLAGYTMTLDVAFGLVLSGRQMADSEHVMFPTMNTVAMRVILHGSRSELVKYVHESLVEISEHQHFPLRRARPDAKSRQLFDTLFIYQRRPTEDLQTGQSLYKPMGGASKVEYPVCAEIEGVGETLVGRVACRGSALGEKDTTELLERMSHVLTLIIDQPGQKTVDFTEDGMGICGSPVFQEAKPQTPAIDAKPKVSSKTKWSSIECKIRNVLSAVSGVSETSIDKDSTIFQLGLDSISAIKVTALLKKQCVKLAVSDMLRAGTIENMARVANRNSVEITPADLSNALSASLDGIDMTALLQSAGVDPERVQKAFPATAGQAYFLSMHALNPMMFYPEFYYTASTKLSEALLERAWACLVDQTPMLRTAFLPTSHPRLPYAQIVLDSVQTPVVWHSPSDHQVASMKSRREPRSVPVTLHACQTNDGTALILQIHHALYDAVSLPYIIDRLSQLCSQEKPSETPSGIDDLSQLVAFQHVHSPVEIRRQFWQQYLDSATIDESPAKPVGGFGAVQHYYRPGLVSKMSRIEIAANHQGLSIQAIFLAVYARVHAQNFAAVNKSHEKLHKQFVVGLYLANRSYATEGLSELVAPTVNIVPLRLDNKLHGTDDTLFAAARRIQDDINEISRVEHAGVSLMEIAKWTGVRIDTCINFLRLPELNESHDANESGRVTLQAVSRETFEKMRGFIRCDDGQAQTNGETATPSGFTASTAAIADVFRVSDQPHPDLTHCENFALTKFLRVQQPTIDVEAAIREGRLDFGLFAPDSRLDRKTAERVMEDMRQEMSVLAEAPDST</sequence>
<dbReference type="InterPro" id="IPR025110">
    <property type="entry name" value="AMP-bd_C"/>
</dbReference>
<evidence type="ECO:0000256" key="8">
    <source>
        <dbReference type="ARBA" id="ARBA00078302"/>
    </source>
</evidence>
<evidence type="ECO:0000256" key="4">
    <source>
        <dbReference type="ARBA" id="ARBA00022598"/>
    </source>
</evidence>
<keyword evidence="5" id="KW-0677">Repeat</keyword>
<dbReference type="FunFam" id="3.30.300.30:FF:000033">
    <property type="entry name" value="Nonribosomal siderophore peptide synthase SidC"/>
    <property type="match status" value="1"/>
</dbReference>
<dbReference type="GO" id="GO:0016874">
    <property type="term" value="F:ligase activity"/>
    <property type="evidence" value="ECO:0007669"/>
    <property type="project" value="UniProtKB-KW"/>
</dbReference>
<dbReference type="GO" id="GO:0031177">
    <property type="term" value="F:phosphopantetheine binding"/>
    <property type="evidence" value="ECO:0007669"/>
    <property type="project" value="InterPro"/>
</dbReference>
<dbReference type="InterPro" id="IPR042099">
    <property type="entry name" value="ANL_N_sf"/>
</dbReference>
<dbReference type="Gene3D" id="3.40.50.12780">
    <property type="entry name" value="N-terminal domain of ligase-like"/>
    <property type="match status" value="3"/>
</dbReference>
<dbReference type="InterPro" id="IPR001242">
    <property type="entry name" value="Condensation_dom"/>
</dbReference>
<dbReference type="FunFam" id="3.40.50.12780:FF:000024">
    <property type="entry name" value="Nonribosomal siderophore peptide synthase SidC"/>
    <property type="match status" value="1"/>
</dbReference>
<reference evidence="10" key="2">
    <citation type="journal article" date="2023" name="IMA Fungus">
        <title>Comparative genomic study of the Penicillium genus elucidates a diverse pangenome and 15 lateral gene transfer events.</title>
        <authorList>
            <person name="Petersen C."/>
            <person name="Sorensen T."/>
            <person name="Nielsen M.R."/>
            <person name="Sondergaard T.E."/>
            <person name="Sorensen J.L."/>
            <person name="Fitzpatrick D.A."/>
            <person name="Frisvad J.C."/>
            <person name="Nielsen K.L."/>
        </authorList>
    </citation>
    <scope>NUCLEOTIDE SEQUENCE</scope>
    <source>
        <strain evidence="10">IBT 34128</strain>
    </source>
</reference>
<dbReference type="InterPro" id="IPR020806">
    <property type="entry name" value="PKS_PP-bd"/>
</dbReference>
<dbReference type="Pfam" id="PF00550">
    <property type="entry name" value="PP-binding"/>
    <property type="match status" value="6"/>
</dbReference>
<dbReference type="SUPFAM" id="SSF52777">
    <property type="entry name" value="CoA-dependent acyltransferases"/>
    <property type="match status" value="12"/>
</dbReference>